<evidence type="ECO:0000256" key="3">
    <source>
        <dbReference type="ARBA" id="ARBA00022692"/>
    </source>
</evidence>
<evidence type="ECO:0000313" key="7">
    <source>
        <dbReference type="EMBL" id="PCS12226.1"/>
    </source>
</evidence>
<reference evidence="7 8" key="1">
    <citation type="submission" date="2014-12" db="EMBL/GenBank/DDBJ databases">
        <title>Draft genome sequences of 10 type strains of Lactococcus.</title>
        <authorList>
            <person name="Sun Z."/>
            <person name="Zhong Z."/>
            <person name="Liu W."/>
            <person name="Zhang W."/>
            <person name="Zhang H."/>
        </authorList>
    </citation>
    <scope>NUCLEOTIDE SEQUENCE [LARGE SCALE GENOMIC DNA]</scope>
    <source>
        <strain evidence="7 8">DSM 20450</strain>
    </source>
</reference>
<dbReference type="Proteomes" id="UP000218744">
    <property type="component" value="Unassembled WGS sequence"/>
</dbReference>
<feature type="transmembrane region" description="Helical" evidence="6">
    <location>
        <begin position="68"/>
        <end position="86"/>
    </location>
</feature>
<dbReference type="Pfam" id="PF02588">
    <property type="entry name" value="YitT_membrane"/>
    <property type="match status" value="1"/>
</dbReference>
<name>A0A2A5SFE1_LACLH</name>
<keyword evidence="5 6" id="KW-0472">Membrane</keyword>
<evidence type="ECO:0000256" key="4">
    <source>
        <dbReference type="ARBA" id="ARBA00022989"/>
    </source>
</evidence>
<comment type="subcellular location">
    <subcellularLocation>
        <location evidence="1">Cell membrane</location>
        <topology evidence="1">Multi-pass membrane protein</topology>
    </subcellularLocation>
</comment>
<gene>
    <name evidence="7" type="ORF">RU90_GL000372</name>
</gene>
<sequence>MLAIAIGTGIYAFGFVAFNMANHLAQGGVAGLSLISYALWHIDPSYVQLLINIPLLMIGYRFLGRRTFIYTIWGIVSLAVWIWIFQRVSFTINIGNDTLIAALLAGVFSGSGIGLVFRFGGTTGGTDILAKLFQIKKGIPVGRMLFIFDSCILALGSIFKLC</sequence>
<keyword evidence="3 6" id="KW-0812">Transmembrane</keyword>
<protein>
    <recommendedName>
        <fullName evidence="9">Transporter</fullName>
    </recommendedName>
</protein>
<dbReference type="PANTHER" id="PTHR33545">
    <property type="entry name" value="UPF0750 MEMBRANE PROTEIN YITT-RELATED"/>
    <property type="match status" value="1"/>
</dbReference>
<comment type="caution">
    <text evidence="7">The sequence shown here is derived from an EMBL/GenBank/DDBJ whole genome shotgun (WGS) entry which is preliminary data.</text>
</comment>
<evidence type="ECO:0008006" key="9">
    <source>
        <dbReference type="Google" id="ProtNLM"/>
    </source>
</evidence>
<organism evidence="7 8">
    <name type="scientific">Lactococcus lactis subsp. hordniae</name>
    <dbReference type="NCBI Taxonomy" id="203404"/>
    <lineage>
        <taxon>Bacteria</taxon>
        <taxon>Bacillati</taxon>
        <taxon>Bacillota</taxon>
        <taxon>Bacilli</taxon>
        <taxon>Lactobacillales</taxon>
        <taxon>Streptococcaceae</taxon>
        <taxon>Lactococcus</taxon>
    </lineage>
</organism>
<evidence type="ECO:0000256" key="6">
    <source>
        <dbReference type="SAM" id="Phobius"/>
    </source>
</evidence>
<proteinExistence type="predicted"/>
<dbReference type="PANTHER" id="PTHR33545:SF10">
    <property type="entry name" value="UPF0750 MEMBRANE PROTEIN YPJC"/>
    <property type="match status" value="1"/>
</dbReference>
<feature type="transmembrane region" description="Helical" evidence="6">
    <location>
        <begin position="12"/>
        <end position="40"/>
    </location>
</feature>
<accession>A0A2A5SFE1</accession>
<evidence type="ECO:0000313" key="8">
    <source>
        <dbReference type="Proteomes" id="UP000218744"/>
    </source>
</evidence>
<evidence type="ECO:0000256" key="2">
    <source>
        <dbReference type="ARBA" id="ARBA00022475"/>
    </source>
</evidence>
<dbReference type="GO" id="GO:0005886">
    <property type="term" value="C:plasma membrane"/>
    <property type="evidence" value="ECO:0007669"/>
    <property type="project" value="UniProtKB-SubCell"/>
</dbReference>
<dbReference type="AlphaFoldDB" id="A0A2A5SFE1"/>
<feature type="transmembrane region" description="Helical" evidence="6">
    <location>
        <begin position="141"/>
        <end position="159"/>
    </location>
</feature>
<keyword evidence="4 6" id="KW-1133">Transmembrane helix</keyword>
<feature type="transmembrane region" description="Helical" evidence="6">
    <location>
        <begin position="98"/>
        <end position="120"/>
    </location>
</feature>
<feature type="transmembrane region" description="Helical" evidence="6">
    <location>
        <begin position="46"/>
        <end position="63"/>
    </location>
</feature>
<dbReference type="InterPro" id="IPR003740">
    <property type="entry name" value="YitT"/>
</dbReference>
<evidence type="ECO:0000256" key="1">
    <source>
        <dbReference type="ARBA" id="ARBA00004651"/>
    </source>
</evidence>
<dbReference type="InterPro" id="IPR051461">
    <property type="entry name" value="UPF0750_membrane"/>
</dbReference>
<dbReference type="EMBL" id="JXKA01000012">
    <property type="protein sequence ID" value="PCS12226.1"/>
    <property type="molecule type" value="Genomic_DNA"/>
</dbReference>
<evidence type="ECO:0000256" key="5">
    <source>
        <dbReference type="ARBA" id="ARBA00023136"/>
    </source>
</evidence>
<keyword evidence="2" id="KW-1003">Cell membrane</keyword>